<accession>A0A4R1LWP4</accession>
<evidence type="ECO:0000256" key="3">
    <source>
        <dbReference type="ARBA" id="ARBA00022989"/>
    </source>
</evidence>
<evidence type="ECO:0000313" key="6">
    <source>
        <dbReference type="EMBL" id="TCK83312.1"/>
    </source>
</evidence>
<comment type="caution">
    <text evidence="6">The sequence shown here is derived from an EMBL/GenBank/DDBJ whole genome shotgun (WGS) entry which is preliminary data.</text>
</comment>
<keyword evidence="7" id="KW-1185">Reference proteome</keyword>
<protein>
    <recommendedName>
        <fullName evidence="5">Sec-independent protein translocase protein TatC</fullName>
    </recommendedName>
</protein>
<keyword evidence="5" id="KW-1003">Cell membrane</keyword>
<dbReference type="EMBL" id="SMGO01000002">
    <property type="protein sequence ID" value="TCK83312.1"/>
    <property type="molecule type" value="Genomic_DNA"/>
</dbReference>
<keyword evidence="5" id="KW-0653">Protein transport</keyword>
<feature type="transmembrane region" description="Helical" evidence="5">
    <location>
        <begin position="150"/>
        <end position="172"/>
    </location>
</feature>
<dbReference type="RefSeq" id="WP_132224190.1">
    <property type="nucleotide sequence ID" value="NZ_SMGO01000002.1"/>
</dbReference>
<comment type="similarity">
    <text evidence="5">Belongs to the TatC family.</text>
</comment>
<dbReference type="PANTHER" id="PTHR30371:SF0">
    <property type="entry name" value="SEC-INDEPENDENT PROTEIN TRANSLOCASE PROTEIN TATC, CHLOROPLASTIC-RELATED"/>
    <property type="match status" value="1"/>
</dbReference>
<dbReference type="HAMAP" id="MF_00902">
    <property type="entry name" value="TatC"/>
    <property type="match status" value="1"/>
</dbReference>
<feature type="transmembrane region" description="Helical" evidence="5">
    <location>
        <begin position="37"/>
        <end position="58"/>
    </location>
</feature>
<feature type="transmembrane region" description="Helical" evidence="5">
    <location>
        <begin position="254"/>
        <end position="275"/>
    </location>
</feature>
<keyword evidence="3 5" id="KW-1133">Transmembrane helix</keyword>
<dbReference type="PRINTS" id="PR01840">
    <property type="entry name" value="TATCFAMILY"/>
</dbReference>
<dbReference type="PANTHER" id="PTHR30371">
    <property type="entry name" value="SEC-INDEPENDENT PROTEIN TRANSLOCASE PROTEIN TATC"/>
    <property type="match status" value="1"/>
</dbReference>
<dbReference type="GO" id="GO:0043953">
    <property type="term" value="P:protein transport by the Tat complex"/>
    <property type="evidence" value="ECO:0007669"/>
    <property type="project" value="UniProtKB-UniRule"/>
</dbReference>
<comment type="subunit">
    <text evidence="5">Forms a complex with TatA.</text>
</comment>
<keyword evidence="4 5" id="KW-0472">Membrane</keyword>
<evidence type="ECO:0000256" key="5">
    <source>
        <dbReference type="HAMAP-Rule" id="MF_00902"/>
    </source>
</evidence>
<name>A0A4R1LWP4_9SPHI</name>
<dbReference type="OrthoDB" id="9777044at2"/>
<sequence length="292" mass="33266">MSDTNSKKLLDAIKQKGKNLEAEMSFFEHLEVLRWHLIRVAIAVFLFMVLAFVFYDFIFDDLIMGPLRTDFWTYRMMCLLADKFSLGADFCVTEIPINLINTELAGQFTLQINSSLLIGVMVGFPYMLYEIWRFVKPALSDIERKSARGFVFFASFLFATGVLFGYYIISALSVNFLGNFQVSNEVTNQITITSYLSSIATISLGSGIVFELPIIIFILSKIGVMTPQFMRSTRRYAFILILVIAAIVTPTPDVITMLAVTFPLLLLYEISIIVSENVQKRKLKKEKEFFNS</sequence>
<feature type="transmembrane region" description="Helical" evidence="5">
    <location>
        <begin position="192"/>
        <end position="220"/>
    </location>
</feature>
<evidence type="ECO:0000256" key="2">
    <source>
        <dbReference type="ARBA" id="ARBA00022692"/>
    </source>
</evidence>
<dbReference type="InterPro" id="IPR002033">
    <property type="entry name" value="TatC"/>
</dbReference>
<dbReference type="GO" id="GO:0033281">
    <property type="term" value="C:TAT protein transport complex"/>
    <property type="evidence" value="ECO:0007669"/>
    <property type="project" value="UniProtKB-UniRule"/>
</dbReference>
<keyword evidence="2 5" id="KW-0812">Transmembrane</keyword>
<feature type="transmembrane region" description="Helical" evidence="5">
    <location>
        <begin position="232"/>
        <end position="248"/>
    </location>
</feature>
<dbReference type="GO" id="GO:0009977">
    <property type="term" value="F:proton motive force dependent protein transmembrane transporter activity"/>
    <property type="evidence" value="ECO:0007669"/>
    <property type="project" value="TreeGrafter"/>
</dbReference>
<dbReference type="Proteomes" id="UP000294616">
    <property type="component" value="Unassembled WGS sequence"/>
</dbReference>
<dbReference type="GO" id="GO:0065002">
    <property type="term" value="P:intracellular protein transmembrane transport"/>
    <property type="evidence" value="ECO:0007669"/>
    <property type="project" value="TreeGrafter"/>
</dbReference>
<feature type="transmembrane region" description="Helical" evidence="5">
    <location>
        <begin position="108"/>
        <end position="129"/>
    </location>
</feature>
<dbReference type="NCBIfam" id="TIGR00945">
    <property type="entry name" value="tatC"/>
    <property type="match status" value="1"/>
</dbReference>
<reference evidence="6 7" key="1">
    <citation type="submission" date="2019-03" db="EMBL/GenBank/DDBJ databases">
        <title>Genomic Encyclopedia of Archaeal and Bacterial Type Strains, Phase II (KMG-II): from individual species to whole genera.</title>
        <authorList>
            <person name="Goeker M."/>
        </authorList>
    </citation>
    <scope>NUCLEOTIDE SEQUENCE [LARGE SCALE GENOMIC DNA]</scope>
    <source>
        <strain evidence="6 7">DSM 22554</strain>
    </source>
</reference>
<comment type="function">
    <text evidence="5">Part of the twin-arginine translocation (Tat) system that transports large folded proteins containing a characteristic twin-arginine motif in their signal peptide across membranes.</text>
</comment>
<gene>
    <name evidence="5" type="primary">tatC</name>
    <name evidence="6" type="ORF">C8N28_1908</name>
</gene>
<evidence type="ECO:0000256" key="4">
    <source>
        <dbReference type="ARBA" id="ARBA00023136"/>
    </source>
</evidence>
<keyword evidence="5" id="KW-0811">Translocation</keyword>
<evidence type="ECO:0000256" key="1">
    <source>
        <dbReference type="ARBA" id="ARBA00004141"/>
    </source>
</evidence>
<proteinExistence type="inferred from homology"/>
<organism evidence="6 7">
    <name type="scientific">Albibacterium bauzanense</name>
    <dbReference type="NCBI Taxonomy" id="653929"/>
    <lineage>
        <taxon>Bacteria</taxon>
        <taxon>Pseudomonadati</taxon>
        <taxon>Bacteroidota</taxon>
        <taxon>Sphingobacteriia</taxon>
        <taxon>Sphingobacteriales</taxon>
        <taxon>Sphingobacteriaceae</taxon>
        <taxon>Albibacterium</taxon>
    </lineage>
</organism>
<comment type="subcellular location">
    <subcellularLocation>
        <location evidence="5">Cell membrane</location>
        <topology evidence="5">Multi-pass membrane protein</topology>
    </subcellularLocation>
    <subcellularLocation>
        <location evidence="1">Membrane</location>
        <topology evidence="1">Multi-pass membrane protein</topology>
    </subcellularLocation>
</comment>
<dbReference type="Pfam" id="PF00902">
    <property type="entry name" value="TatC"/>
    <property type="match status" value="1"/>
</dbReference>
<evidence type="ECO:0000313" key="7">
    <source>
        <dbReference type="Proteomes" id="UP000294616"/>
    </source>
</evidence>
<dbReference type="AlphaFoldDB" id="A0A4R1LWP4"/>
<keyword evidence="5" id="KW-0813">Transport</keyword>